<protein>
    <submittedName>
        <fullName evidence="1">Uncharacterized protein</fullName>
    </submittedName>
</protein>
<name>A0ABP7IUL0_9PSEU</name>
<accession>A0ABP7IUL0</accession>
<gene>
    <name evidence="1" type="ORF">GCM10022380_52570</name>
</gene>
<reference evidence="2" key="1">
    <citation type="journal article" date="2019" name="Int. J. Syst. Evol. Microbiol.">
        <title>The Global Catalogue of Microorganisms (GCM) 10K type strain sequencing project: providing services to taxonomists for standard genome sequencing and annotation.</title>
        <authorList>
            <consortium name="The Broad Institute Genomics Platform"/>
            <consortium name="The Broad Institute Genome Sequencing Center for Infectious Disease"/>
            <person name="Wu L."/>
            <person name="Ma J."/>
        </authorList>
    </citation>
    <scope>NUCLEOTIDE SEQUENCE [LARGE SCALE GENOMIC DNA]</scope>
    <source>
        <strain evidence="2">JCM 17017</strain>
    </source>
</reference>
<proteinExistence type="predicted"/>
<keyword evidence="2" id="KW-1185">Reference proteome</keyword>
<dbReference type="Proteomes" id="UP001501624">
    <property type="component" value="Unassembled WGS sequence"/>
</dbReference>
<sequence length="59" mass="6492">MYLPRSHGAIVYAGMAGERSGQGIRGRLAVRAHDVKLADPERVPRPTQRQTVPTGQRIL</sequence>
<organism evidence="1 2">
    <name type="scientific">Amycolatopsis tucumanensis</name>
    <dbReference type="NCBI Taxonomy" id="401106"/>
    <lineage>
        <taxon>Bacteria</taxon>
        <taxon>Bacillati</taxon>
        <taxon>Actinomycetota</taxon>
        <taxon>Actinomycetes</taxon>
        <taxon>Pseudonocardiales</taxon>
        <taxon>Pseudonocardiaceae</taxon>
        <taxon>Amycolatopsis</taxon>
    </lineage>
</organism>
<comment type="caution">
    <text evidence="1">The sequence shown here is derived from an EMBL/GenBank/DDBJ whole genome shotgun (WGS) entry which is preliminary data.</text>
</comment>
<evidence type="ECO:0000313" key="1">
    <source>
        <dbReference type="EMBL" id="GAA3827456.1"/>
    </source>
</evidence>
<evidence type="ECO:0000313" key="2">
    <source>
        <dbReference type="Proteomes" id="UP001501624"/>
    </source>
</evidence>
<dbReference type="EMBL" id="BAABCM010000007">
    <property type="protein sequence ID" value="GAA3827456.1"/>
    <property type="molecule type" value="Genomic_DNA"/>
</dbReference>